<proteinExistence type="predicted"/>
<dbReference type="Pfam" id="PF18941">
    <property type="entry name" value="DUF5688"/>
    <property type="match status" value="1"/>
</dbReference>
<dbReference type="RefSeq" id="WP_055169966.1">
    <property type="nucleotide sequence ID" value="NZ_CYXX01000016.1"/>
</dbReference>
<evidence type="ECO:0000313" key="2">
    <source>
        <dbReference type="Proteomes" id="UP000095453"/>
    </source>
</evidence>
<protein>
    <submittedName>
        <fullName evidence="1">Uncharacterized protein</fullName>
    </submittedName>
</protein>
<dbReference type="EMBL" id="CYXX01000016">
    <property type="protein sequence ID" value="CUN16936.1"/>
    <property type="molecule type" value="Genomic_DNA"/>
</dbReference>
<dbReference type="AlphaFoldDB" id="A0A173URE7"/>
<organism evidence="1 2">
    <name type="scientific">Roseburia inulinivorans</name>
    <dbReference type="NCBI Taxonomy" id="360807"/>
    <lineage>
        <taxon>Bacteria</taxon>
        <taxon>Bacillati</taxon>
        <taxon>Bacillota</taxon>
        <taxon>Clostridia</taxon>
        <taxon>Lachnospirales</taxon>
        <taxon>Lachnospiraceae</taxon>
        <taxon>Roseburia</taxon>
    </lineage>
</organism>
<dbReference type="InterPro" id="IPR043743">
    <property type="entry name" value="DUF5688"/>
</dbReference>
<dbReference type="Proteomes" id="UP000095453">
    <property type="component" value="Unassembled WGS sequence"/>
</dbReference>
<reference evidence="1 2" key="1">
    <citation type="submission" date="2015-09" db="EMBL/GenBank/DDBJ databases">
        <authorList>
            <consortium name="Pathogen Informatics"/>
        </authorList>
    </citation>
    <scope>NUCLEOTIDE SEQUENCE [LARGE SCALE GENOMIC DNA]</scope>
    <source>
        <strain evidence="1 2">2789STDY5608887</strain>
    </source>
</reference>
<accession>A0A173URE7</accession>
<name>A0A173URE7_9FIRM</name>
<gene>
    <name evidence="1" type="ORF">ERS852444_02205</name>
</gene>
<sequence>MTYEKFMEQVKEQIMSFLPEEYANADVTIQEVSKNNNQKFHAICIKRPEDRIVPNVYLEDYYRTYEDDGNMENILTAIARIYKKNIENNENLLPFEVKDYESVKNRLYVVALNRNNNQDYLRDAVRRDIAETDITSVVRVLCTNNQEKGMSSFMVKSGMLEMWGISREEIYEQALKNTERIFKPDMRNIKEILLSGCMGTLSEEEQEGFRSFLNLDIPEQDQRAEKSKEILPYEQYVLTNIAQINGATAILYPNLLQEIGEATQSNFFILPSSIHEVILMKDNGDMNAEELQRMVMEINRTQVAPEEVLSDEVYSYDYRQQKLTMATSPIQTKELLDQITGMCDHGDFMEEEQEADLCMGE</sequence>
<evidence type="ECO:0000313" key="1">
    <source>
        <dbReference type="EMBL" id="CUN16936.1"/>
    </source>
</evidence>